<organism evidence="8 9">
    <name type="scientific">Fusibacter tunisiensis</name>
    <dbReference type="NCBI Taxonomy" id="1008308"/>
    <lineage>
        <taxon>Bacteria</taxon>
        <taxon>Bacillati</taxon>
        <taxon>Bacillota</taxon>
        <taxon>Clostridia</taxon>
        <taxon>Eubacteriales</taxon>
        <taxon>Eubacteriales Family XII. Incertae Sedis</taxon>
        <taxon>Fusibacter</taxon>
    </lineage>
</organism>
<dbReference type="Proteomes" id="UP000767854">
    <property type="component" value="Unassembled WGS sequence"/>
</dbReference>
<evidence type="ECO:0000256" key="4">
    <source>
        <dbReference type="ARBA" id="ARBA00022833"/>
    </source>
</evidence>
<keyword evidence="2 6" id="KW-0479">Metal-binding</keyword>
<keyword evidence="9" id="KW-1185">Reference proteome</keyword>
<proteinExistence type="inferred from homology"/>
<dbReference type="PANTHER" id="PTHR11804:SF28">
    <property type="entry name" value="OLIGOENDOPEPTIDASE F"/>
    <property type="match status" value="1"/>
</dbReference>
<dbReference type="SUPFAM" id="SSF55486">
    <property type="entry name" value="Metalloproteases ('zincins'), catalytic domain"/>
    <property type="match status" value="1"/>
</dbReference>
<dbReference type="EMBL" id="JAFBDT010000041">
    <property type="protein sequence ID" value="MBM7562964.1"/>
    <property type="molecule type" value="Genomic_DNA"/>
</dbReference>
<evidence type="ECO:0000256" key="2">
    <source>
        <dbReference type="ARBA" id="ARBA00022723"/>
    </source>
</evidence>
<dbReference type="Pfam" id="PF01432">
    <property type="entry name" value="Peptidase_M3"/>
    <property type="match status" value="1"/>
</dbReference>
<evidence type="ECO:0000256" key="1">
    <source>
        <dbReference type="ARBA" id="ARBA00022670"/>
    </source>
</evidence>
<keyword evidence="5 6" id="KW-0482">Metalloprotease</keyword>
<reference evidence="8 9" key="1">
    <citation type="submission" date="2021-01" db="EMBL/GenBank/DDBJ databases">
        <title>Genomic Encyclopedia of Type Strains, Phase IV (KMG-IV): sequencing the most valuable type-strain genomes for metagenomic binning, comparative biology and taxonomic classification.</title>
        <authorList>
            <person name="Goeker M."/>
        </authorList>
    </citation>
    <scope>NUCLEOTIDE SEQUENCE [LARGE SCALE GENOMIC DNA]</scope>
    <source>
        <strain evidence="8 9">DSM 24436</strain>
    </source>
</reference>
<accession>A0ABS2MU92</accession>
<evidence type="ECO:0000313" key="9">
    <source>
        <dbReference type="Proteomes" id="UP000767854"/>
    </source>
</evidence>
<name>A0ABS2MU92_9FIRM</name>
<dbReference type="InterPro" id="IPR011976">
    <property type="entry name" value="Pept_M3B_oligopep-rel"/>
</dbReference>
<dbReference type="InterPro" id="IPR045090">
    <property type="entry name" value="Pept_M3A_M3B"/>
</dbReference>
<dbReference type="NCBIfam" id="TIGR02289">
    <property type="entry name" value="M3_not_pepF"/>
    <property type="match status" value="1"/>
</dbReference>
<comment type="similarity">
    <text evidence="6">Belongs to the peptidase M3 family.</text>
</comment>
<dbReference type="CDD" id="cd09606">
    <property type="entry name" value="M3B_PepF"/>
    <property type="match status" value="1"/>
</dbReference>
<feature type="domain" description="Peptidase M3A/M3B catalytic" evidence="7">
    <location>
        <begin position="307"/>
        <end position="543"/>
    </location>
</feature>
<keyword evidence="1 6" id="KW-0645">Protease</keyword>
<evidence type="ECO:0000313" key="8">
    <source>
        <dbReference type="EMBL" id="MBM7562964.1"/>
    </source>
</evidence>
<evidence type="ECO:0000259" key="7">
    <source>
        <dbReference type="Pfam" id="PF01432"/>
    </source>
</evidence>
<keyword evidence="3 6" id="KW-0378">Hydrolase</keyword>
<protein>
    <submittedName>
        <fullName evidence="8">M3 family oligoendopeptidase</fullName>
    </submittedName>
</protein>
<dbReference type="RefSeq" id="WP_204665391.1">
    <property type="nucleotide sequence ID" value="NZ_JAFBDT010000041.1"/>
</dbReference>
<evidence type="ECO:0000256" key="6">
    <source>
        <dbReference type="RuleBase" id="RU003435"/>
    </source>
</evidence>
<dbReference type="InterPro" id="IPR001567">
    <property type="entry name" value="Pept_M3A_M3B_dom"/>
</dbReference>
<evidence type="ECO:0000256" key="3">
    <source>
        <dbReference type="ARBA" id="ARBA00022801"/>
    </source>
</evidence>
<gene>
    <name evidence="8" type="ORF">JOC49_002537</name>
</gene>
<dbReference type="Gene3D" id="1.10.1370.30">
    <property type="match status" value="1"/>
</dbReference>
<dbReference type="PANTHER" id="PTHR11804">
    <property type="entry name" value="PROTEASE M3 THIMET OLIGOPEPTIDASE-RELATED"/>
    <property type="match status" value="1"/>
</dbReference>
<comment type="cofactor">
    <cofactor evidence="6">
        <name>Zn(2+)</name>
        <dbReference type="ChEBI" id="CHEBI:29105"/>
    </cofactor>
    <text evidence="6">Binds 1 zinc ion.</text>
</comment>
<evidence type="ECO:0000256" key="5">
    <source>
        <dbReference type="ARBA" id="ARBA00023049"/>
    </source>
</evidence>
<sequence>MNYAYKRPDMAVLQQNFNQKIEAFSNAKTAEEQVRIITEINALRNDVETAFTLVSIRHSINTEDAFYDAENDFMDENAPLYQELVDRYYRAIAASPYQDQLRKAFGDHLFNLIDVNLKTFKPEIMEDLKQENALASKYTKLRASAKIQFDGEERNLAQMGPYYESKDPDVRKAAQEAVSAFFVEKEAEFDAIYHDLVQVRTRIARKLGYENFVEVGYMRLNRTDYDRNDVASYRKQVLRDIVPIATRLRARQKERLGLDTLKYYDEPLAFTTGNATPKGDGKWILENGKHMYEALSKESSEFINFMIDNELLDLESKKGKAGGGYCTFIPNYKAPFIFSNFNGTSGDVDVLTHEAGHAFQVYQSRNYELPEYVWPTLEACEIHSMSMEFITYPWMESFFKEETEKYKFSHVSEAILFIPYGVLVDDFQHFVYENPEMTPAERKAKWRELEKQYLPHRDYAGNDFLERGGYWFRQGHIFGDPFYYIDYTLAQVCAFQFFVKLQENRETAWQDYLRLCNKGGSLPFTELIKVANLQNPFEEGSIKGIVPTLEAWLNGIDDKKLDKA</sequence>
<comment type="caution">
    <text evidence="8">The sequence shown here is derived from an EMBL/GenBank/DDBJ whole genome shotgun (WGS) entry which is preliminary data.</text>
</comment>
<keyword evidence="4 6" id="KW-0862">Zinc</keyword>